<name>A0A9D4GGM5_DREPO</name>
<dbReference type="Proteomes" id="UP000828390">
    <property type="component" value="Unassembled WGS sequence"/>
</dbReference>
<accession>A0A9D4GGM5</accession>
<sequence>MSSIFDGPGVRITVRALALKALGLYIKPRFDDLPYKRRLEFRLTLLALKTMDPGCKPVFGFERRSEHLPWPPNRDPLRRSKYYRVRRAYAIHKLDLMTLHKNAR</sequence>
<reference evidence="1" key="1">
    <citation type="journal article" date="2019" name="bioRxiv">
        <title>The Genome of the Zebra Mussel, Dreissena polymorpha: A Resource for Invasive Species Research.</title>
        <authorList>
            <person name="McCartney M.A."/>
            <person name="Auch B."/>
            <person name="Kono T."/>
            <person name="Mallez S."/>
            <person name="Zhang Y."/>
            <person name="Obille A."/>
            <person name="Becker A."/>
            <person name="Abrahante J.E."/>
            <person name="Garbe J."/>
            <person name="Badalamenti J.P."/>
            <person name="Herman A."/>
            <person name="Mangelson H."/>
            <person name="Liachko I."/>
            <person name="Sullivan S."/>
            <person name="Sone E.D."/>
            <person name="Koren S."/>
            <person name="Silverstein K.A.T."/>
            <person name="Beckman K.B."/>
            <person name="Gohl D.M."/>
        </authorList>
    </citation>
    <scope>NUCLEOTIDE SEQUENCE</scope>
    <source>
        <strain evidence="1">Duluth1</strain>
        <tissue evidence="1">Whole animal</tissue>
    </source>
</reference>
<evidence type="ECO:0000313" key="1">
    <source>
        <dbReference type="EMBL" id="KAH3815068.1"/>
    </source>
</evidence>
<gene>
    <name evidence="1" type="ORF">DPMN_143587</name>
</gene>
<dbReference type="AlphaFoldDB" id="A0A9D4GGM5"/>
<comment type="caution">
    <text evidence="1">The sequence shown here is derived from an EMBL/GenBank/DDBJ whole genome shotgun (WGS) entry which is preliminary data.</text>
</comment>
<proteinExistence type="predicted"/>
<organism evidence="1 2">
    <name type="scientific">Dreissena polymorpha</name>
    <name type="common">Zebra mussel</name>
    <name type="synonym">Mytilus polymorpha</name>
    <dbReference type="NCBI Taxonomy" id="45954"/>
    <lineage>
        <taxon>Eukaryota</taxon>
        <taxon>Metazoa</taxon>
        <taxon>Spiralia</taxon>
        <taxon>Lophotrochozoa</taxon>
        <taxon>Mollusca</taxon>
        <taxon>Bivalvia</taxon>
        <taxon>Autobranchia</taxon>
        <taxon>Heteroconchia</taxon>
        <taxon>Euheterodonta</taxon>
        <taxon>Imparidentia</taxon>
        <taxon>Neoheterodontei</taxon>
        <taxon>Myida</taxon>
        <taxon>Dreissenoidea</taxon>
        <taxon>Dreissenidae</taxon>
        <taxon>Dreissena</taxon>
    </lineage>
</organism>
<keyword evidence="2" id="KW-1185">Reference proteome</keyword>
<evidence type="ECO:0000313" key="2">
    <source>
        <dbReference type="Proteomes" id="UP000828390"/>
    </source>
</evidence>
<protein>
    <submittedName>
        <fullName evidence="1">Uncharacterized protein</fullName>
    </submittedName>
</protein>
<reference evidence="1" key="2">
    <citation type="submission" date="2020-11" db="EMBL/GenBank/DDBJ databases">
        <authorList>
            <person name="McCartney M.A."/>
            <person name="Auch B."/>
            <person name="Kono T."/>
            <person name="Mallez S."/>
            <person name="Becker A."/>
            <person name="Gohl D.M."/>
            <person name="Silverstein K.A.T."/>
            <person name="Koren S."/>
            <person name="Bechman K.B."/>
            <person name="Herman A."/>
            <person name="Abrahante J.E."/>
            <person name="Garbe J."/>
        </authorList>
    </citation>
    <scope>NUCLEOTIDE SEQUENCE</scope>
    <source>
        <strain evidence="1">Duluth1</strain>
        <tissue evidence="1">Whole animal</tissue>
    </source>
</reference>
<dbReference type="EMBL" id="JAIWYP010000006">
    <property type="protein sequence ID" value="KAH3815068.1"/>
    <property type="molecule type" value="Genomic_DNA"/>
</dbReference>